<evidence type="ECO:0000313" key="3">
    <source>
        <dbReference type="EMBL" id="KAK4187209.1"/>
    </source>
</evidence>
<sequence length="83" mass="9280">MAFLNLAVLIQHIAYTAHPNQTISARLTNQPEIKDHKLPGYPSSASYTNIILNILCICFSDKSSHKQTRSPHTHTLSLTNTHI</sequence>
<name>A0AAN7AHW4_9PEZI</name>
<feature type="chain" id="PRO_5042815760" evidence="2">
    <location>
        <begin position="17"/>
        <end position="83"/>
    </location>
</feature>
<dbReference type="Proteomes" id="UP001302126">
    <property type="component" value="Unassembled WGS sequence"/>
</dbReference>
<dbReference type="AlphaFoldDB" id="A0AAN7AHW4"/>
<gene>
    <name evidence="3" type="ORF">QBC35DRAFT_499317</name>
</gene>
<comment type="caution">
    <text evidence="3">The sequence shown here is derived from an EMBL/GenBank/DDBJ whole genome shotgun (WGS) entry which is preliminary data.</text>
</comment>
<organism evidence="3 4">
    <name type="scientific">Podospora australis</name>
    <dbReference type="NCBI Taxonomy" id="1536484"/>
    <lineage>
        <taxon>Eukaryota</taxon>
        <taxon>Fungi</taxon>
        <taxon>Dikarya</taxon>
        <taxon>Ascomycota</taxon>
        <taxon>Pezizomycotina</taxon>
        <taxon>Sordariomycetes</taxon>
        <taxon>Sordariomycetidae</taxon>
        <taxon>Sordariales</taxon>
        <taxon>Podosporaceae</taxon>
        <taxon>Podospora</taxon>
    </lineage>
</organism>
<evidence type="ECO:0000256" key="1">
    <source>
        <dbReference type="SAM" id="MobiDB-lite"/>
    </source>
</evidence>
<dbReference type="EMBL" id="MU864407">
    <property type="protein sequence ID" value="KAK4187209.1"/>
    <property type="molecule type" value="Genomic_DNA"/>
</dbReference>
<proteinExistence type="predicted"/>
<reference evidence="3" key="1">
    <citation type="journal article" date="2023" name="Mol. Phylogenet. Evol.">
        <title>Genome-scale phylogeny and comparative genomics of the fungal order Sordariales.</title>
        <authorList>
            <person name="Hensen N."/>
            <person name="Bonometti L."/>
            <person name="Westerberg I."/>
            <person name="Brannstrom I.O."/>
            <person name="Guillou S."/>
            <person name="Cros-Aarteil S."/>
            <person name="Calhoun S."/>
            <person name="Haridas S."/>
            <person name="Kuo A."/>
            <person name="Mondo S."/>
            <person name="Pangilinan J."/>
            <person name="Riley R."/>
            <person name="LaButti K."/>
            <person name="Andreopoulos B."/>
            <person name="Lipzen A."/>
            <person name="Chen C."/>
            <person name="Yan M."/>
            <person name="Daum C."/>
            <person name="Ng V."/>
            <person name="Clum A."/>
            <person name="Steindorff A."/>
            <person name="Ohm R.A."/>
            <person name="Martin F."/>
            <person name="Silar P."/>
            <person name="Natvig D.O."/>
            <person name="Lalanne C."/>
            <person name="Gautier V."/>
            <person name="Ament-Velasquez S.L."/>
            <person name="Kruys A."/>
            <person name="Hutchinson M.I."/>
            <person name="Powell A.J."/>
            <person name="Barry K."/>
            <person name="Miller A.N."/>
            <person name="Grigoriev I.V."/>
            <person name="Debuchy R."/>
            <person name="Gladieux P."/>
            <person name="Hiltunen Thoren M."/>
            <person name="Johannesson H."/>
        </authorList>
    </citation>
    <scope>NUCLEOTIDE SEQUENCE</scope>
    <source>
        <strain evidence="3">PSN309</strain>
    </source>
</reference>
<protein>
    <submittedName>
        <fullName evidence="3">Uncharacterized protein</fullName>
    </submittedName>
</protein>
<keyword evidence="2" id="KW-0732">Signal</keyword>
<accession>A0AAN7AHW4</accession>
<reference evidence="3" key="2">
    <citation type="submission" date="2023-05" db="EMBL/GenBank/DDBJ databases">
        <authorList>
            <consortium name="Lawrence Berkeley National Laboratory"/>
            <person name="Steindorff A."/>
            <person name="Hensen N."/>
            <person name="Bonometti L."/>
            <person name="Westerberg I."/>
            <person name="Brannstrom I.O."/>
            <person name="Guillou S."/>
            <person name="Cros-Aarteil S."/>
            <person name="Calhoun S."/>
            <person name="Haridas S."/>
            <person name="Kuo A."/>
            <person name="Mondo S."/>
            <person name="Pangilinan J."/>
            <person name="Riley R."/>
            <person name="Labutti K."/>
            <person name="Andreopoulos B."/>
            <person name="Lipzen A."/>
            <person name="Chen C."/>
            <person name="Yanf M."/>
            <person name="Daum C."/>
            <person name="Ng V."/>
            <person name="Clum A."/>
            <person name="Ohm R."/>
            <person name="Martin F."/>
            <person name="Silar P."/>
            <person name="Natvig D."/>
            <person name="Lalanne C."/>
            <person name="Gautier V."/>
            <person name="Ament-Velasquez S.L."/>
            <person name="Kruys A."/>
            <person name="Hutchinson M.I."/>
            <person name="Powell A.J."/>
            <person name="Barry K."/>
            <person name="Miller A.N."/>
            <person name="Grigoriev I.V."/>
            <person name="Debuchy R."/>
            <person name="Gladieux P."/>
            <person name="Thoren M.H."/>
            <person name="Johannesson H."/>
        </authorList>
    </citation>
    <scope>NUCLEOTIDE SEQUENCE</scope>
    <source>
        <strain evidence="3">PSN309</strain>
    </source>
</reference>
<keyword evidence="4" id="KW-1185">Reference proteome</keyword>
<feature type="compositionally biased region" description="Polar residues" evidence="1">
    <location>
        <begin position="73"/>
        <end position="83"/>
    </location>
</feature>
<feature type="signal peptide" evidence="2">
    <location>
        <begin position="1"/>
        <end position="16"/>
    </location>
</feature>
<evidence type="ECO:0000256" key="2">
    <source>
        <dbReference type="SAM" id="SignalP"/>
    </source>
</evidence>
<feature type="region of interest" description="Disordered" evidence="1">
    <location>
        <begin position="64"/>
        <end position="83"/>
    </location>
</feature>
<evidence type="ECO:0000313" key="4">
    <source>
        <dbReference type="Proteomes" id="UP001302126"/>
    </source>
</evidence>